<dbReference type="InterPro" id="IPR029044">
    <property type="entry name" value="Nucleotide-diphossugar_trans"/>
</dbReference>
<dbReference type="Pfam" id="PF00535">
    <property type="entry name" value="Glycos_transf_2"/>
    <property type="match status" value="1"/>
</dbReference>
<feature type="domain" description="Glycosyltransferase 2-like" evidence="1">
    <location>
        <begin position="5"/>
        <end position="41"/>
    </location>
</feature>
<comment type="caution">
    <text evidence="2">The sequence shown here is derived from an EMBL/GenBank/DDBJ whole genome shotgun (WGS) entry which is preliminary data.</text>
</comment>
<evidence type="ECO:0000313" key="2">
    <source>
        <dbReference type="EMBL" id="KKK83098.1"/>
    </source>
</evidence>
<dbReference type="SUPFAM" id="SSF53448">
    <property type="entry name" value="Nucleotide-diphospho-sugar transferases"/>
    <property type="match status" value="1"/>
</dbReference>
<dbReference type="AlphaFoldDB" id="A0A0F8YNV0"/>
<accession>A0A0F8YNV0</accession>
<name>A0A0F8YNV0_9ZZZZ</name>
<sequence>MKRFSVIIPCYRMADLLVRCIKSVMDNRDWSNIEIIVVMDNILRLLMIYLDYFKNCIAVSAAVNTYIRPTNS</sequence>
<dbReference type="InterPro" id="IPR001173">
    <property type="entry name" value="Glyco_trans_2-like"/>
</dbReference>
<organism evidence="2">
    <name type="scientific">marine sediment metagenome</name>
    <dbReference type="NCBI Taxonomy" id="412755"/>
    <lineage>
        <taxon>unclassified sequences</taxon>
        <taxon>metagenomes</taxon>
        <taxon>ecological metagenomes</taxon>
    </lineage>
</organism>
<dbReference type="EMBL" id="LAZR01052377">
    <property type="protein sequence ID" value="KKK83098.1"/>
    <property type="molecule type" value="Genomic_DNA"/>
</dbReference>
<reference evidence="2" key="1">
    <citation type="journal article" date="2015" name="Nature">
        <title>Complex archaea that bridge the gap between prokaryotes and eukaryotes.</title>
        <authorList>
            <person name="Spang A."/>
            <person name="Saw J.H."/>
            <person name="Jorgensen S.L."/>
            <person name="Zaremba-Niedzwiedzka K."/>
            <person name="Martijn J."/>
            <person name="Lind A.E."/>
            <person name="van Eijk R."/>
            <person name="Schleper C."/>
            <person name="Guy L."/>
            <person name="Ettema T.J."/>
        </authorList>
    </citation>
    <scope>NUCLEOTIDE SEQUENCE</scope>
</reference>
<gene>
    <name evidence="2" type="ORF">LCGC14_2796790</name>
</gene>
<proteinExistence type="predicted"/>
<protein>
    <recommendedName>
        <fullName evidence="1">Glycosyltransferase 2-like domain-containing protein</fullName>
    </recommendedName>
</protein>
<dbReference type="Gene3D" id="3.90.550.10">
    <property type="entry name" value="Spore Coat Polysaccharide Biosynthesis Protein SpsA, Chain A"/>
    <property type="match status" value="1"/>
</dbReference>
<evidence type="ECO:0000259" key="1">
    <source>
        <dbReference type="Pfam" id="PF00535"/>
    </source>
</evidence>